<dbReference type="Pfam" id="PF01535">
    <property type="entry name" value="PPR"/>
    <property type="match status" value="1"/>
</dbReference>
<feature type="repeat" description="PPR" evidence="2">
    <location>
        <begin position="449"/>
        <end position="483"/>
    </location>
</feature>
<dbReference type="NCBIfam" id="TIGR00756">
    <property type="entry name" value="PPR"/>
    <property type="match status" value="5"/>
</dbReference>
<evidence type="ECO:0000313" key="4">
    <source>
        <dbReference type="EMBL" id="KAG7387880.1"/>
    </source>
</evidence>
<feature type="repeat" description="PPR" evidence="2">
    <location>
        <begin position="342"/>
        <end position="376"/>
    </location>
</feature>
<dbReference type="InterPro" id="IPR051240">
    <property type="entry name" value="Mito_RNA-Proc/Resp"/>
</dbReference>
<evidence type="ECO:0000256" key="3">
    <source>
        <dbReference type="SAM" id="MobiDB-lite"/>
    </source>
</evidence>
<evidence type="ECO:0000256" key="1">
    <source>
        <dbReference type="ARBA" id="ARBA00022737"/>
    </source>
</evidence>
<organism evidence="4 5">
    <name type="scientific">Phytophthora pseudosyringae</name>
    <dbReference type="NCBI Taxonomy" id="221518"/>
    <lineage>
        <taxon>Eukaryota</taxon>
        <taxon>Sar</taxon>
        <taxon>Stramenopiles</taxon>
        <taxon>Oomycota</taxon>
        <taxon>Peronosporomycetes</taxon>
        <taxon>Peronosporales</taxon>
        <taxon>Peronosporaceae</taxon>
        <taxon>Phytophthora</taxon>
    </lineage>
</organism>
<proteinExistence type="predicted"/>
<feature type="compositionally biased region" description="Basic and acidic residues" evidence="3">
    <location>
        <begin position="90"/>
        <end position="100"/>
    </location>
</feature>
<dbReference type="GO" id="GO:0003729">
    <property type="term" value="F:mRNA binding"/>
    <property type="evidence" value="ECO:0007669"/>
    <property type="project" value="TreeGrafter"/>
</dbReference>
<gene>
    <name evidence="4" type="ORF">PHYPSEUDO_013531</name>
</gene>
<dbReference type="PANTHER" id="PTHR47933">
    <property type="entry name" value="PENTATRICOPEPTIDE REPEAT-CONTAINING PROTEIN 1, MITOCHONDRIAL"/>
    <property type="match status" value="1"/>
</dbReference>
<evidence type="ECO:0000313" key="5">
    <source>
        <dbReference type="Proteomes" id="UP000694044"/>
    </source>
</evidence>
<accession>A0A8T1W6T0</accession>
<feature type="repeat" description="PPR" evidence="2">
    <location>
        <begin position="272"/>
        <end position="306"/>
    </location>
</feature>
<dbReference type="Pfam" id="PF13041">
    <property type="entry name" value="PPR_2"/>
    <property type="match status" value="3"/>
</dbReference>
<dbReference type="AlphaFoldDB" id="A0A8T1W6T0"/>
<dbReference type="PANTHER" id="PTHR47933:SF11">
    <property type="entry name" value="PENTATRICOPEPTIDE REPEAT-CONTAINING PROTEIN 2"/>
    <property type="match status" value="1"/>
</dbReference>
<dbReference type="OrthoDB" id="47432at2759"/>
<feature type="region of interest" description="Disordered" evidence="3">
    <location>
        <begin position="66"/>
        <end position="100"/>
    </location>
</feature>
<dbReference type="PROSITE" id="PS51375">
    <property type="entry name" value="PPR"/>
    <property type="match status" value="5"/>
</dbReference>
<comment type="caution">
    <text evidence="4">The sequence shown here is derived from an EMBL/GenBank/DDBJ whole genome shotgun (WGS) entry which is preliminary data.</text>
</comment>
<dbReference type="Proteomes" id="UP000694044">
    <property type="component" value="Unassembled WGS sequence"/>
</dbReference>
<keyword evidence="5" id="KW-1185">Reference proteome</keyword>
<feature type="compositionally biased region" description="Basic residues" evidence="3">
    <location>
        <begin position="75"/>
        <end position="89"/>
    </location>
</feature>
<feature type="repeat" description="PPR" evidence="2">
    <location>
        <begin position="377"/>
        <end position="411"/>
    </location>
</feature>
<dbReference type="InterPro" id="IPR002885">
    <property type="entry name" value="PPR_rpt"/>
</dbReference>
<keyword evidence="1" id="KW-0677">Repeat</keyword>
<protein>
    <recommendedName>
        <fullName evidence="6">Pentacotripeptide-repeat region of PRORP domain-containing protein</fullName>
    </recommendedName>
</protein>
<dbReference type="EMBL" id="JAGDFM010000070">
    <property type="protein sequence ID" value="KAG7387880.1"/>
    <property type="molecule type" value="Genomic_DNA"/>
</dbReference>
<feature type="repeat" description="PPR" evidence="2">
    <location>
        <begin position="307"/>
        <end position="341"/>
    </location>
</feature>
<evidence type="ECO:0000256" key="2">
    <source>
        <dbReference type="PROSITE-ProRule" id="PRU00708"/>
    </source>
</evidence>
<evidence type="ECO:0008006" key="6">
    <source>
        <dbReference type="Google" id="ProtNLM"/>
    </source>
</evidence>
<sequence>MSALLRFAAASGLRRPLTASLAPAAASHLNGVLSGSPSTPHSLQSRPISQSHVLMKRKGGASAFVSKTSSWNRSKGNKSHSAQKTKQKLKKDTAPHRTHLESMRDLKSGQRVNERNAKEWAELERNDELNKELDEVFEYLDKSGPQGDYIYEPEPSLDDVDHLDALSKLNAIAQADPDIMKEVDETQRAVNVEVEGDGQVQHELAVTDYNFLLRVYAVKGLHKEANALLTRMEKNLEPIAAENTVVPVKPADSTELALMEELDSVPHVVPPNAKSYMLYATALGEDGQAAHAVRVIGRMKERGIKPDVPVYNAVMRACSKARRVSWAYNVMEKMQVAGLVPDRASFTILMNSAIAEGDLDKAFETFHLMRTHVAEPDEVAFSCLINGFAREGRVERALNLLEDLLECGLTPSLVTFNTLMNACAKSHYYAHKAIDFYYEMQELYDYTPDLYSYTTVLHACAKHGDFIQAEQIIRHMERHHVPMTEFVYNTLFNVYARAQVKSIVDKAPRNQKAPPKPEPIYQEPLEWDDDVRMVTKMKN</sequence>
<name>A0A8T1W6T0_9STRA</name>
<reference evidence="4" key="1">
    <citation type="submission" date="2021-02" db="EMBL/GenBank/DDBJ databases">
        <authorList>
            <person name="Palmer J.M."/>
        </authorList>
    </citation>
    <scope>NUCLEOTIDE SEQUENCE</scope>
    <source>
        <strain evidence="4">SCRP734</strain>
    </source>
</reference>